<protein>
    <submittedName>
        <fullName evidence="1">Uncharacterized protein</fullName>
    </submittedName>
</protein>
<dbReference type="EMBL" id="REGN01000509">
    <property type="protein sequence ID" value="RNA41377.1"/>
    <property type="molecule type" value="Genomic_DNA"/>
</dbReference>
<accession>A0A3M7T0A5</accession>
<reference evidence="1 2" key="1">
    <citation type="journal article" date="2018" name="Sci. Rep.">
        <title>Genomic signatures of local adaptation to the degree of environmental predictability in rotifers.</title>
        <authorList>
            <person name="Franch-Gras L."/>
            <person name="Hahn C."/>
            <person name="Garcia-Roger E.M."/>
            <person name="Carmona M.J."/>
            <person name="Serra M."/>
            <person name="Gomez A."/>
        </authorList>
    </citation>
    <scope>NUCLEOTIDE SEQUENCE [LARGE SCALE GENOMIC DNA]</scope>
    <source>
        <strain evidence="1">HYR1</strain>
    </source>
</reference>
<dbReference type="AlphaFoldDB" id="A0A3M7T0A5"/>
<evidence type="ECO:0000313" key="2">
    <source>
        <dbReference type="Proteomes" id="UP000276133"/>
    </source>
</evidence>
<organism evidence="1 2">
    <name type="scientific">Brachionus plicatilis</name>
    <name type="common">Marine rotifer</name>
    <name type="synonym">Brachionus muelleri</name>
    <dbReference type="NCBI Taxonomy" id="10195"/>
    <lineage>
        <taxon>Eukaryota</taxon>
        <taxon>Metazoa</taxon>
        <taxon>Spiralia</taxon>
        <taxon>Gnathifera</taxon>
        <taxon>Rotifera</taxon>
        <taxon>Eurotatoria</taxon>
        <taxon>Monogononta</taxon>
        <taxon>Pseudotrocha</taxon>
        <taxon>Ploima</taxon>
        <taxon>Brachionidae</taxon>
        <taxon>Brachionus</taxon>
    </lineage>
</organism>
<dbReference type="Proteomes" id="UP000276133">
    <property type="component" value="Unassembled WGS sequence"/>
</dbReference>
<sequence>MNLNLIKEVFLTKLSSFSITVSDPNELSFFDAMAGYSNDGHRLSDGTSRHFDRLKDGRSQIQKSLICKRNLIEVELKECVPFSDLKKGHLASISVVPFSELRKGLCF</sequence>
<evidence type="ECO:0000313" key="1">
    <source>
        <dbReference type="EMBL" id="RNA41377.1"/>
    </source>
</evidence>
<comment type="caution">
    <text evidence="1">The sequence shown here is derived from an EMBL/GenBank/DDBJ whole genome shotgun (WGS) entry which is preliminary data.</text>
</comment>
<gene>
    <name evidence="1" type="ORF">BpHYR1_026046</name>
</gene>
<name>A0A3M7T0A5_BRAPC</name>
<keyword evidence="2" id="KW-1185">Reference proteome</keyword>
<proteinExistence type="predicted"/>